<name>A0A918DJ50_9ALTE</name>
<reference evidence="2" key="1">
    <citation type="journal article" date="2014" name="Int. J. Syst. Evol. Microbiol.">
        <title>Complete genome sequence of Corynebacterium casei LMG S-19264T (=DSM 44701T), isolated from a smear-ripened cheese.</title>
        <authorList>
            <consortium name="US DOE Joint Genome Institute (JGI-PGF)"/>
            <person name="Walter F."/>
            <person name="Albersmeier A."/>
            <person name="Kalinowski J."/>
            <person name="Ruckert C."/>
        </authorList>
    </citation>
    <scope>NUCLEOTIDE SEQUENCE</scope>
    <source>
        <strain evidence="2">CGMCC 1.7086</strain>
    </source>
</reference>
<feature type="domain" description="STAS" evidence="1">
    <location>
        <begin position="14"/>
        <end position="99"/>
    </location>
</feature>
<dbReference type="RefSeq" id="WP_188693753.1">
    <property type="nucleotide sequence ID" value="NZ_BMLS01000002.1"/>
</dbReference>
<evidence type="ECO:0000259" key="1">
    <source>
        <dbReference type="PROSITE" id="PS50801"/>
    </source>
</evidence>
<dbReference type="EMBL" id="BMLS01000002">
    <property type="protein sequence ID" value="GGO68961.1"/>
    <property type="molecule type" value="Genomic_DNA"/>
</dbReference>
<proteinExistence type="predicted"/>
<accession>A0A918DJ50</accession>
<dbReference type="Gene3D" id="3.30.750.24">
    <property type="entry name" value="STAS domain"/>
    <property type="match status" value="1"/>
</dbReference>
<gene>
    <name evidence="2" type="ORF">GCM10010982_19120</name>
</gene>
<evidence type="ECO:0000313" key="2">
    <source>
        <dbReference type="EMBL" id="GGO68961.1"/>
    </source>
</evidence>
<comment type="caution">
    <text evidence="2">The sequence shown here is derived from an EMBL/GenBank/DDBJ whole genome shotgun (WGS) entry which is preliminary data.</text>
</comment>
<dbReference type="PROSITE" id="PS50801">
    <property type="entry name" value="STAS"/>
    <property type="match status" value="1"/>
</dbReference>
<dbReference type="SUPFAM" id="SSF52091">
    <property type="entry name" value="SpoIIaa-like"/>
    <property type="match status" value="1"/>
</dbReference>
<sequence length="99" mass="10790">MSALSLEIGNPAGVCRLLGSLTLDYVMDLESELGKLWQHKQLKLDLGGLEQSDMAGLAWLVRLLGDAKQRGVAIHLTNLPDTLLKLAKISDVDKLLPLE</sequence>
<dbReference type="CDD" id="cd07043">
    <property type="entry name" value="STAS_anti-anti-sigma_factors"/>
    <property type="match status" value="1"/>
</dbReference>
<organism evidence="2 3">
    <name type="scientific">Bowmanella pacifica</name>
    <dbReference type="NCBI Taxonomy" id="502051"/>
    <lineage>
        <taxon>Bacteria</taxon>
        <taxon>Pseudomonadati</taxon>
        <taxon>Pseudomonadota</taxon>
        <taxon>Gammaproteobacteria</taxon>
        <taxon>Alteromonadales</taxon>
        <taxon>Alteromonadaceae</taxon>
        <taxon>Bowmanella</taxon>
    </lineage>
</organism>
<dbReference type="InterPro" id="IPR058548">
    <property type="entry name" value="MlaB-like_STAS"/>
</dbReference>
<dbReference type="InterPro" id="IPR036513">
    <property type="entry name" value="STAS_dom_sf"/>
</dbReference>
<protein>
    <recommendedName>
        <fullName evidence="1">STAS domain-containing protein</fullName>
    </recommendedName>
</protein>
<keyword evidence="3" id="KW-1185">Reference proteome</keyword>
<dbReference type="InterPro" id="IPR002645">
    <property type="entry name" value="STAS_dom"/>
</dbReference>
<dbReference type="Proteomes" id="UP000606935">
    <property type="component" value="Unassembled WGS sequence"/>
</dbReference>
<dbReference type="AlphaFoldDB" id="A0A918DJ50"/>
<evidence type="ECO:0000313" key="3">
    <source>
        <dbReference type="Proteomes" id="UP000606935"/>
    </source>
</evidence>
<reference evidence="2" key="2">
    <citation type="submission" date="2020-09" db="EMBL/GenBank/DDBJ databases">
        <authorList>
            <person name="Sun Q."/>
            <person name="Zhou Y."/>
        </authorList>
    </citation>
    <scope>NUCLEOTIDE SEQUENCE</scope>
    <source>
        <strain evidence="2">CGMCC 1.7086</strain>
    </source>
</reference>
<dbReference type="Pfam" id="PF13466">
    <property type="entry name" value="STAS_2"/>
    <property type="match status" value="1"/>
</dbReference>